<dbReference type="RefSeq" id="WP_119323805.1">
    <property type="nucleotide sequence ID" value="NZ_AP025739.1"/>
</dbReference>
<dbReference type="AlphaFoldDB" id="A0A402D2M8"/>
<dbReference type="KEGG" id="ccot:CCAX7_005050"/>
<dbReference type="Proteomes" id="UP000287394">
    <property type="component" value="Chromosome"/>
</dbReference>
<dbReference type="EMBL" id="AP025739">
    <property type="protein sequence ID" value="BDI28454.1"/>
    <property type="molecule type" value="Genomic_DNA"/>
</dbReference>
<proteinExistence type="predicted"/>
<reference evidence="1 2" key="1">
    <citation type="journal article" date="2019" name="Int. J. Syst. Evol. Microbiol.">
        <title>Capsulimonas corticalis gen. nov., sp. nov., an aerobic capsulated bacterium, of a novel bacterial order, Capsulimonadales ord. nov., of the class Armatimonadia of the phylum Armatimonadetes.</title>
        <authorList>
            <person name="Li J."/>
            <person name="Kudo C."/>
            <person name="Tonouchi A."/>
        </authorList>
    </citation>
    <scope>NUCLEOTIDE SEQUENCE [LARGE SCALE GENOMIC DNA]</scope>
    <source>
        <strain evidence="1 2">AX-7</strain>
    </source>
</reference>
<sequence>MSNEPTDPSFIEQTVTFGQTLKDFADRDPSGVPTNTAAAVFAEWLVIAGPLSRQPGYFQDVADNYVVQDNSNRNLFDLFELLGTHIDIEEEDLEEEDLGPRTFIGLPMIGGSGDKSS</sequence>
<keyword evidence="2" id="KW-1185">Reference proteome</keyword>
<accession>A0A402D2M8</accession>
<protein>
    <submittedName>
        <fullName evidence="1">Uncharacterized protein</fullName>
    </submittedName>
</protein>
<gene>
    <name evidence="1" type="ORF">CCAX7_005050</name>
</gene>
<evidence type="ECO:0000313" key="2">
    <source>
        <dbReference type="Proteomes" id="UP000287394"/>
    </source>
</evidence>
<organism evidence="1 2">
    <name type="scientific">Capsulimonas corticalis</name>
    <dbReference type="NCBI Taxonomy" id="2219043"/>
    <lineage>
        <taxon>Bacteria</taxon>
        <taxon>Bacillati</taxon>
        <taxon>Armatimonadota</taxon>
        <taxon>Armatimonadia</taxon>
        <taxon>Capsulimonadales</taxon>
        <taxon>Capsulimonadaceae</taxon>
        <taxon>Capsulimonas</taxon>
    </lineage>
</organism>
<evidence type="ECO:0000313" key="1">
    <source>
        <dbReference type="EMBL" id="BDI28454.1"/>
    </source>
</evidence>
<name>A0A402D2M8_9BACT</name>